<comment type="subcellular location">
    <subcellularLocation>
        <location evidence="1">Secreted</location>
    </subcellularLocation>
</comment>
<dbReference type="GO" id="GO:0005576">
    <property type="term" value="C:extracellular region"/>
    <property type="evidence" value="ECO:0007669"/>
    <property type="project" value="UniProtKB-SubCell"/>
</dbReference>
<dbReference type="InterPro" id="IPR003284">
    <property type="entry name" value="Sal_SpvB"/>
</dbReference>
<feature type="region of interest" description="Disordered" evidence="4">
    <location>
        <begin position="1"/>
        <end position="114"/>
    </location>
</feature>
<evidence type="ECO:0000256" key="3">
    <source>
        <dbReference type="ARBA" id="ARBA00023026"/>
    </source>
</evidence>
<organism evidence="5 6">
    <name type="scientific">Enhygromyxa salina</name>
    <dbReference type="NCBI Taxonomy" id="215803"/>
    <lineage>
        <taxon>Bacteria</taxon>
        <taxon>Pseudomonadati</taxon>
        <taxon>Myxococcota</taxon>
        <taxon>Polyangia</taxon>
        <taxon>Nannocystales</taxon>
        <taxon>Nannocystaceae</taxon>
        <taxon>Enhygromyxa</taxon>
    </lineage>
</organism>
<keyword evidence="2" id="KW-0964">Secreted</keyword>
<proteinExistence type="predicted"/>
<evidence type="ECO:0000256" key="1">
    <source>
        <dbReference type="ARBA" id="ARBA00004613"/>
    </source>
</evidence>
<evidence type="ECO:0000313" key="5">
    <source>
        <dbReference type="EMBL" id="PRQ02182.1"/>
    </source>
</evidence>
<evidence type="ECO:0000256" key="4">
    <source>
        <dbReference type="SAM" id="MobiDB-lite"/>
    </source>
</evidence>
<reference evidence="5 6" key="1">
    <citation type="submission" date="2018-03" db="EMBL/GenBank/DDBJ databases">
        <title>Draft Genome Sequences of the Obligatory Marine Myxobacteria Enhygromyxa salina SWB005.</title>
        <authorList>
            <person name="Poehlein A."/>
            <person name="Moghaddam J.A."/>
            <person name="Harms H."/>
            <person name="Alanjari M."/>
            <person name="Koenig G.M."/>
            <person name="Daniel R."/>
            <person name="Schaeberle T.F."/>
        </authorList>
    </citation>
    <scope>NUCLEOTIDE SEQUENCE [LARGE SCALE GENOMIC DNA]</scope>
    <source>
        <strain evidence="5 6">SWB005</strain>
    </source>
</reference>
<protein>
    <submittedName>
        <fullName evidence="5">Mono(ADP-ribosyl)transferase SpvB</fullName>
        <ecNumber evidence="5">2.4.2.31</ecNumber>
    </submittedName>
</protein>
<dbReference type="EMBL" id="PVNK01000127">
    <property type="protein sequence ID" value="PRQ02182.1"/>
    <property type="molecule type" value="Genomic_DNA"/>
</dbReference>
<keyword evidence="5" id="KW-0328">Glycosyltransferase</keyword>
<dbReference type="Proteomes" id="UP000237968">
    <property type="component" value="Unassembled WGS sequence"/>
</dbReference>
<feature type="compositionally biased region" description="Polar residues" evidence="4">
    <location>
        <begin position="70"/>
        <end position="82"/>
    </location>
</feature>
<evidence type="ECO:0000313" key="6">
    <source>
        <dbReference type="Proteomes" id="UP000237968"/>
    </source>
</evidence>
<dbReference type="EC" id="2.4.2.31" evidence="5"/>
<dbReference type="OrthoDB" id="173976at2"/>
<evidence type="ECO:0000256" key="2">
    <source>
        <dbReference type="ARBA" id="ARBA00022525"/>
    </source>
</evidence>
<dbReference type="GO" id="GO:0005737">
    <property type="term" value="C:cytoplasm"/>
    <property type="evidence" value="ECO:0007669"/>
    <property type="project" value="InterPro"/>
</dbReference>
<dbReference type="AlphaFoldDB" id="A0A2S9YAU8"/>
<dbReference type="PRINTS" id="PR01341">
    <property type="entry name" value="SALSPVBPROT"/>
</dbReference>
<dbReference type="RefSeq" id="WP_106392034.1">
    <property type="nucleotide sequence ID" value="NZ_PVNK01000127.1"/>
</dbReference>
<accession>A0A2S9YAU8</accession>
<keyword evidence="6" id="KW-1185">Reference proteome</keyword>
<keyword evidence="3" id="KW-0843">Virulence</keyword>
<dbReference type="GO" id="GO:0106274">
    <property type="term" value="F:NAD+-protein-arginine ADP-ribosyltransferase activity"/>
    <property type="evidence" value="ECO:0007669"/>
    <property type="project" value="UniProtKB-EC"/>
</dbReference>
<sequence>MSSDKTKRPGMTSGPSIPIEGPQPTQPFGAGSFPGRDAPGAGAKSKDENNPFAELFKSPYGDGQAPAGQSDPTSSFAPSISLPTGGGALRSIGEKFSPNPFTGGGSMSVPIASSPGRGGFGPELSLSYSSGLGNGPFGIGWMLGVPAISRKTDKGLPEYRDEDPQLERRDTFVLAGAEDLVHQLDDQGQVWSQIRDGHVIQRFMPRVEGGFARIERWTSQATGDVHWRTISPENVTSFFGRTASARVSDPGDPMRVFSWLLEESHDDRGNIIVYEYKQENLAGVDQDALEERPRLAQTSVQAQRYLKRIKYGNATPFVKGGWLFEVVLDYGEHGVMHGEQLEVSPTEDRDWPTRQDTFSTNRPGFELRTRRLCRRVLMFHHFAAELGPAPYLVGSTDFLHDEGP</sequence>
<dbReference type="Pfam" id="PF03534">
    <property type="entry name" value="SpvB"/>
    <property type="match status" value="1"/>
</dbReference>
<name>A0A2S9YAU8_9BACT</name>
<gene>
    <name evidence="5" type="primary">spvB_1</name>
    <name evidence="5" type="ORF">ENSA5_26410</name>
</gene>
<comment type="caution">
    <text evidence="5">The sequence shown here is derived from an EMBL/GenBank/DDBJ whole genome shotgun (WGS) entry which is preliminary data.</text>
</comment>
<keyword evidence="5" id="KW-0808">Transferase</keyword>